<organism evidence="1">
    <name type="scientific">Hexamita inflata</name>
    <dbReference type="NCBI Taxonomy" id="28002"/>
    <lineage>
        <taxon>Eukaryota</taxon>
        <taxon>Metamonada</taxon>
        <taxon>Diplomonadida</taxon>
        <taxon>Hexamitidae</taxon>
        <taxon>Hexamitinae</taxon>
        <taxon>Hexamita</taxon>
    </lineage>
</organism>
<evidence type="ECO:0000313" key="3">
    <source>
        <dbReference type="Proteomes" id="UP001642409"/>
    </source>
</evidence>
<protein>
    <submittedName>
        <fullName evidence="2">Hypothetical_protein</fullName>
    </submittedName>
</protein>
<sequence length="209" mass="24215">MGTEKSQIIENKITETKQINSGLEYLIVTAQQYAQNDDLDCYFIGVQNLKTDERVPRTIFIYKDQTGQYFVYEFTDSNSGWQPKAYKYNGIIELCKRNNIIISTVGWTNVSNTQLSSKLQQQQNWQSQQFNSAKNNSLDHVWQCFLICSNSSKSEIQRYQKGLYPIQTTKPVNYGTGSKVTLVQLFKQNNQQIFGLMDQICDNVQNNRK</sequence>
<name>A0AA86Q268_9EUKA</name>
<comment type="caution">
    <text evidence="1">The sequence shown here is derived from an EMBL/GenBank/DDBJ whole genome shotgun (WGS) entry which is preliminary data.</text>
</comment>
<evidence type="ECO:0000313" key="2">
    <source>
        <dbReference type="EMBL" id="CAL6083598.1"/>
    </source>
</evidence>
<dbReference type="EMBL" id="CATOUU010000813">
    <property type="protein sequence ID" value="CAI9950566.1"/>
    <property type="molecule type" value="Genomic_DNA"/>
</dbReference>
<keyword evidence="3" id="KW-1185">Reference proteome</keyword>
<accession>A0AA86Q268</accession>
<gene>
    <name evidence="1" type="ORF">HINF_LOCUS38211</name>
    <name evidence="2" type="ORF">HINF_LOCUS61801</name>
</gene>
<reference evidence="1" key="1">
    <citation type="submission" date="2023-06" db="EMBL/GenBank/DDBJ databases">
        <authorList>
            <person name="Kurt Z."/>
        </authorList>
    </citation>
    <scope>NUCLEOTIDE SEQUENCE</scope>
</reference>
<proteinExistence type="predicted"/>
<dbReference type="EMBL" id="CAXDID020000373">
    <property type="protein sequence ID" value="CAL6083598.1"/>
    <property type="molecule type" value="Genomic_DNA"/>
</dbReference>
<dbReference type="AlphaFoldDB" id="A0AA86Q268"/>
<reference evidence="2 3" key="2">
    <citation type="submission" date="2024-07" db="EMBL/GenBank/DDBJ databases">
        <authorList>
            <person name="Akdeniz Z."/>
        </authorList>
    </citation>
    <scope>NUCLEOTIDE SEQUENCE [LARGE SCALE GENOMIC DNA]</scope>
</reference>
<dbReference type="Proteomes" id="UP001642409">
    <property type="component" value="Unassembled WGS sequence"/>
</dbReference>
<evidence type="ECO:0000313" key="1">
    <source>
        <dbReference type="EMBL" id="CAI9950566.1"/>
    </source>
</evidence>